<dbReference type="EMBL" id="ML977586">
    <property type="protein sequence ID" value="KAF2000933.1"/>
    <property type="molecule type" value="Genomic_DNA"/>
</dbReference>
<dbReference type="AlphaFoldDB" id="A0A6A5WGE6"/>
<dbReference type="Proteomes" id="UP000799779">
    <property type="component" value="Unassembled WGS sequence"/>
</dbReference>
<evidence type="ECO:0000256" key="4">
    <source>
        <dbReference type="SAM" id="Phobius"/>
    </source>
</evidence>
<evidence type="ECO:0008006" key="7">
    <source>
        <dbReference type="Google" id="ProtNLM"/>
    </source>
</evidence>
<dbReference type="GO" id="GO:0003743">
    <property type="term" value="F:translation initiation factor activity"/>
    <property type="evidence" value="ECO:0007669"/>
    <property type="project" value="UniProtKB-KW"/>
</dbReference>
<comment type="similarity">
    <text evidence="1">Belongs to the IF-3 family.</text>
</comment>
<keyword evidence="4" id="KW-0472">Membrane</keyword>
<accession>A0A6A5WGE6</accession>
<feature type="non-terminal residue" evidence="5">
    <location>
        <position position="252"/>
    </location>
</feature>
<dbReference type="GO" id="GO:0005739">
    <property type="term" value="C:mitochondrion"/>
    <property type="evidence" value="ECO:0007669"/>
    <property type="project" value="TreeGrafter"/>
</dbReference>
<evidence type="ECO:0000256" key="3">
    <source>
        <dbReference type="ARBA" id="ARBA00022917"/>
    </source>
</evidence>
<organism evidence="5 6">
    <name type="scientific">Amniculicola lignicola CBS 123094</name>
    <dbReference type="NCBI Taxonomy" id="1392246"/>
    <lineage>
        <taxon>Eukaryota</taxon>
        <taxon>Fungi</taxon>
        <taxon>Dikarya</taxon>
        <taxon>Ascomycota</taxon>
        <taxon>Pezizomycotina</taxon>
        <taxon>Dothideomycetes</taxon>
        <taxon>Pleosporomycetidae</taxon>
        <taxon>Pleosporales</taxon>
        <taxon>Amniculicolaceae</taxon>
        <taxon>Amniculicola</taxon>
    </lineage>
</organism>
<name>A0A6A5WGE6_9PLEO</name>
<dbReference type="PANTHER" id="PTHR10938:SF0">
    <property type="entry name" value="TRANSLATION INITIATION FACTOR IF-3, MITOCHONDRIAL"/>
    <property type="match status" value="1"/>
</dbReference>
<dbReference type="GO" id="GO:0032790">
    <property type="term" value="P:ribosome disassembly"/>
    <property type="evidence" value="ECO:0007669"/>
    <property type="project" value="TreeGrafter"/>
</dbReference>
<evidence type="ECO:0000256" key="2">
    <source>
        <dbReference type="ARBA" id="ARBA00022540"/>
    </source>
</evidence>
<keyword evidence="2" id="KW-0396">Initiation factor</keyword>
<gene>
    <name evidence="5" type="ORF">P154DRAFT_465238</name>
</gene>
<proteinExistence type="inferred from homology"/>
<feature type="transmembrane region" description="Helical" evidence="4">
    <location>
        <begin position="12"/>
        <end position="35"/>
    </location>
</feature>
<dbReference type="OrthoDB" id="21573at2759"/>
<evidence type="ECO:0000256" key="1">
    <source>
        <dbReference type="ARBA" id="ARBA00005439"/>
    </source>
</evidence>
<dbReference type="InterPro" id="IPR036788">
    <property type="entry name" value="T_IF-3_C_sf"/>
</dbReference>
<dbReference type="PANTHER" id="PTHR10938">
    <property type="entry name" value="TRANSLATION INITIATION FACTOR IF-3"/>
    <property type="match status" value="1"/>
</dbReference>
<dbReference type="Gene3D" id="3.30.110.10">
    <property type="entry name" value="Translation initiation factor 3 (IF-3), C-terminal domain"/>
    <property type="match status" value="1"/>
</dbReference>
<keyword evidence="4" id="KW-1133">Transmembrane helix</keyword>
<dbReference type="SUPFAM" id="SSF55200">
    <property type="entry name" value="Translation initiation factor IF3, C-terminal domain"/>
    <property type="match status" value="1"/>
</dbReference>
<sequence length="252" mass="28317">MPPSYLSSTSRALYRVFIAPNFAPSPTTALLPILFRRFKTYKKDTARHAITDYYTLDTAIRSPYINLVQPSIDPSAPTTLARSVRLSEVLASIDRSKEYLLQVVPGSYDEFGRPDMQNLPVCKTITKMELRSQLQKRLEIERRQAMGKAVGPTTKTLEINWAIAGGDLKHRMLKLQEFLGEGRKVELTIGPKRKGRVATEKECGDLLGTVRRAVEEVGGAKETKPPEGKIGGVMLLVFEGSREARERKLRER</sequence>
<dbReference type="InterPro" id="IPR001288">
    <property type="entry name" value="Translation_initiation_fac_3"/>
</dbReference>
<reference evidence="5" key="1">
    <citation type="journal article" date="2020" name="Stud. Mycol.">
        <title>101 Dothideomycetes genomes: a test case for predicting lifestyles and emergence of pathogens.</title>
        <authorList>
            <person name="Haridas S."/>
            <person name="Albert R."/>
            <person name="Binder M."/>
            <person name="Bloem J."/>
            <person name="Labutti K."/>
            <person name="Salamov A."/>
            <person name="Andreopoulos B."/>
            <person name="Baker S."/>
            <person name="Barry K."/>
            <person name="Bills G."/>
            <person name="Bluhm B."/>
            <person name="Cannon C."/>
            <person name="Castanera R."/>
            <person name="Culley D."/>
            <person name="Daum C."/>
            <person name="Ezra D."/>
            <person name="Gonzalez J."/>
            <person name="Henrissat B."/>
            <person name="Kuo A."/>
            <person name="Liang C."/>
            <person name="Lipzen A."/>
            <person name="Lutzoni F."/>
            <person name="Magnuson J."/>
            <person name="Mondo S."/>
            <person name="Nolan M."/>
            <person name="Ohm R."/>
            <person name="Pangilinan J."/>
            <person name="Park H.-J."/>
            <person name="Ramirez L."/>
            <person name="Alfaro M."/>
            <person name="Sun H."/>
            <person name="Tritt A."/>
            <person name="Yoshinaga Y."/>
            <person name="Zwiers L.-H."/>
            <person name="Turgeon B."/>
            <person name="Goodwin S."/>
            <person name="Spatafora J."/>
            <person name="Crous P."/>
            <person name="Grigoriev I."/>
        </authorList>
    </citation>
    <scope>NUCLEOTIDE SEQUENCE</scope>
    <source>
        <strain evidence="5">CBS 123094</strain>
    </source>
</reference>
<dbReference type="GO" id="GO:0043022">
    <property type="term" value="F:ribosome binding"/>
    <property type="evidence" value="ECO:0007669"/>
    <property type="project" value="TreeGrafter"/>
</dbReference>
<keyword evidence="6" id="KW-1185">Reference proteome</keyword>
<evidence type="ECO:0000313" key="5">
    <source>
        <dbReference type="EMBL" id="KAF2000933.1"/>
    </source>
</evidence>
<keyword evidence="3" id="KW-0648">Protein biosynthesis</keyword>
<keyword evidence="4" id="KW-0812">Transmembrane</keyword>
<evidence type="ECO:0000313" key="6">
    <source>
        <dbReference type="Proteomes" id="UP000799779"/>
    </source>
</evidence>
<dbReference type="GO" id="GO:0070124">
    <property type="term" value="P:mitochondrial translational initiation"/>
    <property type="evidence" value="ECO:0007669"/>
    <property type="project" value="TreeGrafter"/>
</dbReference>
<protein>
    <recommendedName>
        <fullName evidence="7">Translation initiation factor 3 N-terminal domain-containing protein</fullName>
    </recommendedName>
</protein>